<comment type="caution">
    <text evidence="1">The sequence shown here is derived from an EMBL/GenBank/DDBJ whole genome shotgun (WGS) entry which is preliminary data.</text>
</comment>
<dbReference type="Gene3D" id="1.10.260.40">
    <property type="entry name" value="lambda repressor-like DNA-binding domains"/>
    <property type="match status" value="1"/>
</dbReference>
<sequence>MLAEHTTTRAIDTSPDVTGPDPIWVAFRDHRLAAGESLERLGARTNTPPIVIGSYERGDRQANLTRTRRLLHASYRLGLAIVPPGHAVTPAAVPSGVPTTASWLVRWHGDRVATGLSERDARQLAQVVPGSELVHRVEYVVDTVVAQ</sequence>
<dbReference type="RefSeq" id="WP_307248425.1">
    <property type="nucleotide sequence ID" value="NZ_JAUSUZ010000001.1"/>
</dbReference>
<evidence type="ECO:0000313" key="1">
    <source>
        <dbReference type="EMBL" id="MDQ0371545.1"/>
    </source>
</evidence>
<dbReference type="InterPro" id="IPR010982">
    <property type="entry name" value="Lambda_DNA-bd_dom_sf"/>
</dbReference>
<reference evidence="1 2" key="1">
    <citation type="submission" date="2023-07" db="EMBL/GenBank/DDBJ databases">
        <title>Sequencing the genomes of 1000 actinobacteria strains.</title>
        <authorList>
            <person name="Klenk H.-P."/>
        </authorList>
    </citation>
    <scope>NUCLEOTIDE SEQUENCE [LARGE SCALE GENOMIC DNA]</scope>
    <source>
        <strain evidence="1 2">DSM 44709</strain>
    </source>
</reference>
<dbReference type="EMBL" id="JAUSUZ010000001">
    <property type="protein sequence ID" value="MDQ0371545.1"/>
    <property type="molecule type" value="Genomic_DNA"/>
</dbReference>
<organism evidence="1 2">
    <name type="scientific">Catenuloplanes indicus</name>
    <dbReference type="NCBI Taxonomy" id="137267"/>
    <lineage>
        <taxon>Bacteria</taxon>
        <taxon>Bacillati</taxon>
        <taxon>Actinomycetota</taxon>
        <taxon>Actinomycetes</taxon>
        <taxon>Micromonosporales</taxon>
        <taxon>Micromonosporaceae</taxon>
        <taxon>Catenuloplanes</taxon>
    </lineage>
</organism>
<accession>A0AAE3WAS4</accession>
<proteinExistence type="predicted"/>
<dbReference type="Proteomes" id="UP001240236">
    <property type="component" value="Unassembled WGS sequence"/>
</dbReference>
<dbReference type="AlphaFoldDB" id="A0AAE3WAS4"/>
<evidence type="ECO:0000313" key="2">
    <source>
        <dbReference type="Proteomes" id="UP001240236"/>
    </source>
</evidence>
<gene>
    <name evidence="1" type="ORF">J2S42_008214</name>
</gene>
<name>A0AAE3WAS4_9ACTN</name>
<protein>
    <submittedName>
        <fullName evidence="1">Uncharacterized protein</fullName>
    </submittedName>
</protein>
<keyword evidence="2" id="KW-1185">Reference proteome</keyword>
<dbReference type="GO" id="GO:0003677">
    <property type="term" value="F:DNA binding"/>
    <property type="evidence" value="ECO:0007669"/>
    <property type="project" value="InterPro"/>
</dbReference>